<evidence type="ECO:0000256" key="4">
    <source>
        <dbReference type="PIRSR" id="PIRSR000390-2"/>
    </source>
</evidence>
<feature type="active site" description="Proton acceptor" evidence="3">
    <location>
        <position position="185"/>
    </location>
</feature>
<dbReference type="PANTHER" id="PTHR30244:SF34">
    <property type="entry name" value="DTDP-4-AMINO-4,6-DIDEOXYGALACTOSE TRANSAMINASE"/>
    <property type="match status" value="1"/>
</dbReference>
<dbReference type="CDD" id="cd00616">
    <property type="entry name" value="AHBA_syn"/>
    <property type="match status" value="1"/>
</dbReference>
<evidence type="ECO:0000256" key="5">
    <source>
        <dbReference type="RuleBase" id="RU004508"/>
    </source>
</evidence>
<dbReference type="GO" id="GO:0030170">
    <property type="term" value="F:pyridoxal phosphate binding"/>
    <property type="evidence" value="ECO:0007669"/>
    <property type="project" value="TreeGrafter"/>
</dbReference>
<keyword evidence="6" id="KW-0032">Aminotransferase</keyword>
<keyword evidence="1 4" id="KW-0663">Pyridoxal phosphate</keyword>
<proteinExistence type="inferred from homology"/>
<dbReference type="EMBL" id="CP072133">
    <property type="protein sequence ID" value="QTH72569.1"/>
    <property type="molecule type" value="Genomic_DNA"/>
</dbReference>
<dbReference type="InterPro" id="IPR015422">
    <property type="entry name" value="PyrdxlP-dep_Trfase_small"/>
</dbReference>
<dbReference type="PANTHER" id="PTHR30244">
    <property type="entry name" value="TRANSAMINASE"/>
    <property type="match status" value="1"/>
</dbReference>
<dbReference type="RefSeq" id="WP_208844193.1">
    <property type="nucleotide sequence ID" value="NZ_CP072133.1"/>
</dbReference>
<organism evidence="6 7">
    <name type="scientific">Pseudoalteromonas xiamenensis</name>
    <dbReference type="NCBI Taxonomy" id="882626"/>
    <lineage>
        <taxon>Bacteria</taxon>
        <taxon>Pseudomonadati</taxon>
        <taxon>Pseudomonadota</taxon>
        <taxon>Gammaproteobacteria</taxon>
        <taxon>Alteromonadales</taxon>
        <taxon>Pseudoalteromonadaceae</taxon>
        <taxon>Pseudoalteromonas</taxon>
    </lineage>
</organism>
<dbReference type="Pfam" id="PF01041">
    <property type="entry name" value="DegT_DnrJ_EryC1"/>
    <property type="match status" value="1"/>
</dbReference>
<dbReference type="InterPro" id="IPR015424">
    <property type="entry name" value="PyrdxlP-dep_Trfase"/>
</dbReference>
<dbReference type="KEGG" id="pxi:J5O05_07140"/>
<dbReference type="Proteomes" id="UP000664904">
    <property type="component" value="Chromosome"/>
</dbReference>
<dbReference type="InterPro" id="IPR000653">
    <property type="entry name" value="DegT/StrS_aminotransferase"/>
</dbReference>
<protein>
    <submittedName>
        <fullName evidence="6">DegT/DnrJ/EryC1/StrS family aminotransferase</fullName>
    </submittedName>
</protein>
<evidence type="ECO:0000256" key="1">
    <source>
        <dbReference type="ARBA" id="ARBA00022898"/>
    </source>
</evidence>
<dbReference type="SUPFAM" id="SSF53383">
    <property type="entry name" value="PLP-dependent transferases"/>
    <property type="match status" value="1"/>
</dbReference>
<sequence>MIKLSQPQIPESAIERVGEILRSGMLVHGEEGIKFEQELAEYLGVKHALVVSNGTAALHVALLALGIGPGDAVIVPDFTFTATANIVEMTGAKAIIVDVEPDSYNLDPTQLEAAIENWQGPETLKAIMPVLEFGNPKNLKVYRDLAKANGLFLVEDAACALGAKDDDIMVGSAAEFGCFSFHPRKTLTTGEGGAITTNDTALYEKAALIRNHGMVRTDTGIEFKCVGLNYRLTNFQSAIGRSILPSLNDWIAVRHTLAAHYTQQLEALVSDGLLRLPTIQPGHSVQTYMVVLASSIERANVITALRAKGIESNLGAQSMSALGLFAHPHNSTEFNPNGNELYRQGLALPMHEHMTLADVDQVIAVLTEVLKS</sequence>
<keyword evidence="6" id="KW-0808">Transferase</keyword>
<dbReference type="PIRSF" id="PIRSF000390">
    <property type="entry name" value="PLP_StrS"/>
    <property type="match status" value="1"/>
</dbReference>
<dbReference type="InterPro" id="IPR015421">
    <property type="entry name" value="PyrdxlP-dep_Trfase_major"/>
</dbReference>
<reference evidence="6" key="1">
    <citation type="submission" date="2021-03" db="EMBL/GenBank/DDBJ databases">
        <title>Complete Genome of Pseudoalteromonas xiamenensis STKMTI.2, a new potential marine bacterium producing anti-Vibrio compounds.</title>
        <authorList>
            <person name="Handayani D.P."/>
            <person name="Isnansetyo A."/>
            <person name="Istiqomah I."/>
            <person name="Jumina J."/>
        </authorList>
    </citation>
    <scope>NUCLEOTIDE SEQUENCE</scope>
    <source>
        <strain evidence="6">STKMTI.2</strain>
    </source>
</reference>
<name>A0A975DJ39_9GAMM</name>
<evidence type="ECO:0000256" key="2">
    <source>
        <dbReference type="ARBA" id="ARBA00037999"/>
    </source>
</evidence>
<feature type="modified residue" description="N6-(pyridoxal phosphate)lysine" evidence="4">
    <location>
        <position position="185"/>
    </location>
</feature>
<dbReference type="GO" id="GO:0008483">
    <property type="term" value="F:transaminase activity"/>
    <property type="evidence" value="ECO:0007669"/>
    <property type="project" value="UniProtKB-KW"/>
</dbReference>
<dbReference type="AlphaFoldDB" id="A0A975DJ39"/>
<accession>A0A975DJ39</accession>
<evidence type="ECO:0000313" key="6">
    <source>
        <dbReference type="EMBL" id="QTH72569.1"/>
    </source>
</evidence>
<dbReference type="Gene3D" id="3.90.1150.10">
    <property type="entry name" value="Aspartate Aminotransferase, domain 1"/>
    <property type="match status" value="1"/>
</dbReference>
<comment type="similarity">
    <text evidence="2 5">Belongs to the DegT/DnrJ/EryC1 family.</text>
</comment>
<gene>
    <name evidence="6" type="ORF">J5O05_07140</name>
</gene>
<evidence type="ECO:0000256" key="3">
    <source>
        <dbReference type="PIRSR" id="PIRSR000390-1"/>
    </source>
</evidence>
<keyword evidence="7" id="KW-1185">Reference proteome</keyword>
<evidence type="ECO:0000313" key="7">
    <source>
        <dbReference type="Proteomes" id="UP000664904"/>
    </source>
</evidence>
<dbReference type="Gene3D" id="3.40.640.10">
    <property type="entry name" value="Type I PLP-dependent aspartate aminotransferase-like (Major domain)"/>
    <property type="match status" value="1"/>
</dbReference>
<dbReference type="GO" id="GO:0000271">
    <property type="term" value="P:polysaccharide biosynthetic process"/>
    <property type="evidence" value="ECO:0007669"/>
    <property type="project" value="TreeGrafter"/>
</dbReference>